<comment type="caution">
    <text evidence="1">The sequence shown here is derived from an EMBL/GenBank/DDBJ whole genome shotgun (WGS) entry which is preliminary data.</text>
</comment>
<keyword evidence="2" id="KW-1185">Reference proteome</keyword>
<gene>
    <name evidence="1" type="ORF">HDA44_005061</name>
</gene>
<evidence type="ECO:0000313" key="1">
    <source>
        <dbReference type="EMBL" id="MBB5981720.1"/>
    </source>
</evidence>
<dbReference type="AlphaFoldDB" id="A0A841DY76"/>
<reference evidence="1 2" key="1">
    <citation type="submission" date="2020-08" db="EMBL/GenBank/DDBJ databases">
        <title>Sequencing the genomes of 1000 actinobacteria strains.</title>
        <authorList>
            <person name="Klenk H.-P."/>
        </authorList>
    </citation>
    <scope>NUCLEOTIDE SEQUENCE [LARGE SCALE GENOMIC DNA]</scope>
    <source>
        <strain evidence="1 2">DSM 17294</strain>
    </source>
</reference>
<proteinExistence type="predicted"/>
<organism evidence="1 2">
    <name type="scientific">Kribbella solani</name>
    <dbReference type="NCBI Taxonomy" id="236067"/>
    <lineage>
        <taxon>Bacteria</taxon>
        <taxon>Bacillati</taxon>
        <taxon>Actinomycetota</taxon>
        <taxon>Actinomycetes</taxon>
        <taxon>Propionibacteriales</taxon>
        <taxon>Kribbellaceae</taxon>
        <taxon>Kribbella</taxon>
    </lineage>
</organism>
<dbReference type="EMBL" id="JACHNF010000001">
    <property type="protein sequence ID" value="MBB5981720.1"/>
    <property type="molecule type" value="Genomic_DNA"/>
</dbReference>
<dbReference type="Proteomes" id="UP000558997">
    <property type="component" value="Unassembled WGS sequence"/>
</dbReference>
<name>A0A841DY76_9ACTN</name>
<dbReference type="RefSeq" id="WP_184838429.1">
    <property type="nucleotide sequence ID" value="NZ_BAAAVN010000029.1"/>
</dbReference>
<evidence type="ECO:0000313" key="2">
    <source>
        <dbReference type="Proteomes" id="UP000558997"/>
    </source>
</evidence>
<protein>
    <submittedName>
        <fullName evidence="1">Uncharacterized protein</fullName>
    </submittedName>
</protein>
<sequence>MSSEKEFREDARRALDRHVDQAAHFTGGYLVAFVVRVLPPELLAELVAGLNAARPLRWTDTGSGPGTEDRR</sequence>
<accession>A0A841DY76</accession>